<dbReference type="EMBL" id="CP049934">
    <property type="protein sequence ID" value="QIM17339.1"/>
    <property type="molecule type" value="Genomic_DNA"/>
</dbReference>
<keyword evidence="2" id="KW-0132">Cell division</keyword>
<dbReference type="PANTHER" id="PTHR34298">
    <property type="entry name" value="SEGREGATION AND CONDENSATION PROTEIN B"/>
    <property type="match status" value="1"/>
</dbReference>
<dbReference type="InterPro" id="IPR005234">
    <property type="entry name" value="ScpB_csome_segregation"/>
</dbReference>
<evidence type="ECO:0000256" key="1">
    <source>
        <dbReference type="ARBA" id="ARBA00022490"/>
    </source>
</evidence>
<keyword evidence="6" id="KW-1185">Reference proteome</keyword>
<sequence>MSVAEVDSAVSVEDVDGEADSEASELVRVREAHTLAQQLEALLIVADEPLSVVALATATDRPVREVRAAINALVADFDGVGSGSPRGFELREVAGGYRFYVRESLDPLVADFVQQQTPSKLSQAALETLAVIAYRQPISRGAIASIRAVNVDSVVRTLLGRGLITEVGHDPETTATLYGTSDTLLGHLGISDVSELPPIAPLLDDGSEGFDHEQF</sequence>
<accession>A0A6G8FM15</accession>
<dbReference type="InterPro" id="IPR036390">
    <property type="entry name" value="WH_DNA-bd_sf"/>
</dbReference>
<dbReference type="GO" id="GO:0051304">
    <property type="term" value="P:chromosome separation"/>
    <property type="evidence" value="ECO:0007669"/>
    <property type="project" value="InterPro"/>
</dbReference>
<keyword evidence="4" id="KW-0131">Cell cycle</keyword>
<keyword evidence="1" id="KW-0963">Cytoplasm</keyword>
<dbReference type="Pfam" id="PF04079">
    <property type="entry name" value="SMC_ScpB"/>
    <property type="match status" value="1"/>
</dbReference>
<dbReference type="PIRSF" id="PIRSF019345">
    <property type="entry name" value="ScpB"/>
    <property type="match status" value="1"/>
</dbReference>
<dbReference type="NCBIfam" id="TIGR00281">
    <property type="entry name" value="SMC-Scp complex subunit ScpB"/>
    <property type="match status" value="1"/>
</dbReference>
<gene>
    <name evidence="5" type="primary">scpB</name>
    <name evidence="5" type="ORF">G7067_05545</name>
</gene>
<dbReference type="GO" id="GO:0051301">
    <property type="term" value="P:cell division"/>
    <property type="evidence" value="ECO:0007669"/>
    <property type="project" value="UniProtKB-KW"/>
</dbReference>
<evidence type="ECO:0000256" key="2">
    <source>
        <dbReference type="ARBA" id="ARBA00022618"/>
    </source>
</evidence>
<protein>
    <submittedName>
        <fullName evidence="5">SMC-Scp complex subunit ScpB</fullName>
    </submittedName>
</protein>
<dbReference type="PANTHER" id="PTHR34298:SF2">
    <property type="entry name" value="SEGREGATION AND CONDENSATION PROTEIN B"/>
    <property type="match status" value="1"/>
</dbReference>
<evidence type="ECO:0000313" key="5">
    <source>
        <dbReference type="EMBL" id="QIM17339.1"/>
    </source>
</evidence>
<name>A0A6G8FM15_9MICO</name>
<keyword evidence="3" id="KW-0159">Chromosome partition</keyword>
<reference evidence="5 6" key="1">
    <citation type="submission" date="2020-03" db="EMBL/GenBank/DDBJ databases">
        <title>Leucobacter sp. nov., isolated from beetles.</title>
        <authorList>
            <person name="Hyun D.-W."/>
            <person name="Bae J.-W."/>
        </authorList>
    </citation>
    <scope>NUCLEOTIDE SEQUENCE [LARGE SCALE GENOMIC DNA]</scope>
    <source>
        <strain evidence="5 6">HDW9B</strain>
    </source>
</reference>
<proteinExistence type="predicted"/>
<dbReference type="KEGG" id="lins:G7067_05545"/>
<dbReference type="Proteomes" id="UP000501387">
    <property type="component" value="Chromosome"/>
</dbReference>
<dbReference type="InterPro" id="IPR036388">
    <property type="entry name" value="WH-like_DNA-bd_sf"/>
</dbReference>
<dbReference type="AlphaFoldDB" id="A0A6G8FM15"/>
<evidence type="ECO:0000256" key="3">
    <source>
        <dbReference type="ARBA" id="ARBA00022829"/>
    </source>
</evidence>
<dbReference type="Gene3D" id="1.10.10.10">
    <property type="entry name" value="Winged helix-like DNA-binding domain superfamily/Winged helix DNA-binding domain"/>
    <property type="match status" value="2"/>
</dbReference>
<dbReference type="SUPFAM" id="SSF46785">
    <property type="entry name" value="Winged helix' DNA-binding domain"/>
    <property type="match status" value="2"/>
</dbReference>
<evidence type="ECO:0000313" key="6">
    <source>
        <dbReference type="Proteomes" id="UP000501387"/>
    </source>
</evidence>
<evidence type="ECO:0000256" key="4">
    <source>
        <dbReference type="ARBA" id="ARBA00023306"/>
    </source>
</evidence>
<organism evidence="5 6">
    <name type="scientific">Leucobacter insecticola</name>
    <dbReference type="NCBI Taxonomy" id="2714934"/>
    <lineage>
        <taxon>Bacteria</taxon>
        <taxon>Bacillati</taxon>
        <taxon>Actinomycetota</taxon>
        <taxon>Actinomycetes</taxon>
        <taxon>Micrococcales</taxon>
        <taxon>Microbacteriaceae</taxon>
        <taxon>Leucobacter</taxon>
    </lineage>
</organism>